<reference evidence="2" key="1">
    <citation type="submission" date="2020-10" db="EMBL/GenBank/DDBJ databases">
        <authorList>
            <person name="Gilroy R."/>
        </authorList>
    </citation>
    <scope>NUCLEOTIDE SEQUENCE</scope>
    <source>
        <strain evidence="2">CHK152-2994</strain>
    </source>
</reference>
<evidence type="ECO:0000313" key="3">
    <source>
        <dbReference type="Proteomes" id="UP000824139"/>
    </source>
</evidence>
<sequence length="63" mass="7406">MAKILVTMPDEFLNRVDGLASNEQRTRSELIREALRTYMRRTTTHQMQKAEDNAKILDDLLRT</sequence>
<dbReference type="Pfam" id="PF01402">
    <property type="entry name" value="RHH_1"/>
    <property type="match status" value="1"/>
</dbReference>
<evidence type="ECO:0000259" key="1">
    <source>
        <dbReference type="Pfam" id="PF01402"/>
    </source>
</evidence>
<dbReference type="EMBL" id="DVJO01000062">
    <property type="protein sequence ID" value="HIS82528.1"/>
    <property type="molecule type" value="Genomic_DNA"/>
</dbReference>
<dbReference type="InterPro" id="IPR002145">
    <property type="entry name" value="CopG"/>
</dbReference>
<comment type="caution">
    <text evidence="2">The sequence shown here is derived from an EMBL/GenBank/DDBJ whole genome shotgun (WGS) entry which is preliminary data.</text>
</comment>
<accession>A0A9D1FV69</accession>
<gene>
    <name evidence="2" type="ORF">IAD41_02845</name>
</gene>
<evidence type="ECO:0000313" key="2">
    <source>
        <dbReference type="EMBL" id="HIS82528.1"/>
    </source>
</evidence>
<name>A0A9D1FV69_9BACT</name>
<dbReference type="Proteomes" id="UP000824139">
    <property type="component" value="Unassembled WGS sequence"/>
</dbReference>
<dbReference type="SUPFAM" id="SSF47598">
    <property type="entry name" value="Ribbon-helix-helix"/>
    <property type="match status" value="1"/>
</dbReference>
<dbReference type="CDD" id="cd22231">
    <property type="entry name" value="RHH_NikR_HicB-like"/>
    <property type="match status" value="1"/>
</dbReference>
<proteinExistence type="predicted"/>
<dbReference type="Gene3D" id="1.10.1220.10">
    <property type="entry name" value="Met repressor-like"/>
    <property type="match status" value="1"/>
</dbReference>
<reference evidence="2" key="2">
    <citation type="journal article" date="2021" name="PeerJ">
        <title>Extensive microbial diversity within the chicken gut microbiome revealed by metagenomics and culture.</title>
        <authorList>
            <person name="Gilroy R."/>
            <person name="Ravi A."/>
            <person name="Getino M."/>
            <person name="Pursley I."/>
            <person name="Horton D.L."/>
            <person name="Alikhan N.F."/>
            <person name="Baker D."/>
            <person name="Gharbi K."/>
            <person name="Hall N."/>
            <person name="Watson M."/>
            <person name="Adriaenssens E.M."/>
            <person name="Foster-Nyarko E."/>
            <person name="Jarju S."/>
            <person name="Secka A."/>
            <person name="Antonio M."/>
            <person name="Oren A."/>
            <person name="Chaudhuri R.R."/>
            <person name="La Ragione R."/>
            <person name="Hildebrand F."/>
            <person name="Pallen M.J."/>
        </authorList>
    </citation>
    <scope>NUCLEOTIDE SEQUENCE</scope>
    <source>
        <strain evidence="2">CHK152-2994</strain>
    </source>
</reference>
<dbReference type="AlphaFoldDB" id="A0A9D1FV69"/>
<dbReference type="InterPro" id="IPR010985">
    <property type="entry name" value="Ribbon_hlx_hlx"/>
</dbReference>
<protein>
    <submittedName>
        <fullName evidence="2">Ribbon-helix-helix protein, CopG family</fullName>
    </submittedName>
</protein>
<organism evidence="2 3">
    <name type="scientific">Candidatus Scatenecus faecavium</name>
    <dbReference type="NCBI Taxonomy" id="2840915"/>
    <lineage>
        <taxon>Bacteria</taxon>
        <taxon>Candidatus Scatenecus</taxon>
    </lineage>
</organism>
<feature type="domain" description="Ribbon-helix-helix protein CopG" evidence="1">
    <location>
        <begin position="6"/>
        <end position="41"/>
    </location>
</feature>
<dbReference type="GO" id="GO:0006355">
    <property type="term" value="P:regulation of DNA-templated transcription"/>
    <property type="evidence" value="ECO:0007669"/>
    <property type="project" value="InterPro"/>
</dbReference>
<dbReference type="InterPro" id="IPR013321">
    <property type="entry name" value="Arc_rbn_hlx_hlx"/>
</dbReference>